<evidence type="ECO:0000256" key="1">
    <source>
        <dbReference type="ARBA" id="ARBA00023002"/>
    </source>
</evidence>
<dbReference type="PANTHER" id="PTHR13847">
    <property type="entry name" value="SARCOSINE DEHYDROGENASE-RELATED"/>
    <property type="match status" value="1"/>
</dbReference>
<sequence length="437" mass="46181">MAPVLDQASPPQGLWAATGLAARPAEAARSDISTEVAIIGGGFCGLSAALHLAERGIEATVLEAEAAGWGASGRNGGQVIAGLKLDPREMVAKFGREQGQALHRFGAATADLVFSIVERFQIRCEAHRDGWIQAARSEPVLAAIQARAADLAHQGEAVELIGAEQIADLTGTRFFAGGMLDRRSGTVQPLSYARGLAAGAVATGARLVHGCRVTGLAREGGRWRLETSGPKANGPTVRARHVLIATNAYLGDLYPVLKTAMIVVESIQIATEPLSAALDRAVLPSRLPVSDLMDLGVYFRRDDAGRFVIGGSGSLTGRTSPALFTALARSAGVLYPALRPEHFTSRWGGKLTLTPDHLPRLVSPEPGLHVAYGCNGRGVALMTMMGKLAAARIAGDVSDDLPIATLPPARYPLHTLRLPVMMAVRRVRRLRRTFARG</sequence>
<gene>
    <name evidence="3" type="ORF">GCM10011611_58240</name>
</gene>
<dbReference type="SUPFAM" id="SSF51905">
    <property type="entry name" value="FAD/NAD(P)-binding domain"/>
    <property type="match status" value="1"/>
</dbReference>
<proteinExistence type="predicted"/>
<keyword evidence="1" id="KW-0560">Oxidoreductase</keyword>
<dbReference type="Gene3D" id="3.30.9.10">
    <property type="entry name" value="D-Amino Acid Oxidase, subunit A, domain 2"/>
    <property type="match status" value="1"/>
</dbReference>
<reference evidence="3" key="1">
    <citation type="journal article" date="2014" name="Int. J. Syst. Evol. Microbiol.">
        <title>Complete genome sequence of Corynebacterium casei LMG S-19264T (=DSM 44701T), isolated from a smear-ripened cheese.</title>
        <authorList>
            <consortium name="US DOE Joint Genome Institute (JGI-PGF)"/>
            <person name="Walter F."/>
            <person name="Albersmeier A."/>
            <person name="Kalinowski J."/>
            <person name="Ruckert C."/>
        </authorList>
    </citation>
    <scope>NUCLEOTIDE SEQUENCE</scope>
    <source>
        <strain evidence="3">CGMCC 1.15725</strain>
    </source>
</reference>
<reference evidence="3" key="2">
    <citation type="submission" date="2020-09" db="EMBL/GenBank/DDBJ databases">
        <authorList>
            <person name="Sun Q."/>
            <person name="Zhou Y."/>
        </authorList>
    </citation>
    <scope>NUCLEOTIDE SEQUENCE</scope>
    <source>
        <strain evidence="3">CGMCC 1.15725</strain>
    </source>
</reference>
<dbReference type="RefSeq" id="WP_189051704.1">
    <property type="nucleotide sequence ID" value="NZ_BMJQ01000020.1"/>
</dbReference>
<dbReference type="AlphaFoldDB" id="A0A8J2Z0D3"/>
<dbReference type="Gene3D" id="3.50.50.60">
    <property type="entry name" value="FAD/NAD(P)-binding domain"/>
    <property type="match status" value="1"/>
</dbReference>
<dbReference type="GO" id="GO:0016491">
    <property type="term" value="F:oxidoreductase activity"/>
    <property type="evidence" value="ECO:0007669"/>
    <property type="project" value="UniProtKB-KW"/>
</dbReference>
<comment type="caution">
    <text evidence="3">The sequence shown here is derived from an EMBL/GenBank/DDBJ whole genome shotgun (WGS) entry which is preliminary data.</text>
</comment>
<feature type="domain" description="FAD dependent oxidoreductase" evidence="2">
    <location>
        <begin position="36"/>
        <end position="392"/>
    </location>
</feature>
<dbReference type="GO" id="GO:0005737">
    <property type="term" value="C:cytoplasm"/>
    <property type="evidence" value="ECO:0007669"/>
    <property type="project" value="TreeGrafter"/>
</dbReference>
<dbReference type="InterPro" id="IPR006076">
    <property type="entry name" value="FAD-dep_OxRdtase"/>
</dbReference>
<evidence type="ECO:0000313" key="4">
    <source>
        <dbReference type="Proteomes" id="UP000646365"/>
    </source>
</evidence>
<dbReference type="EMBL" id="BMJQ01000020">
    <property type="protein sequence ID" value="GGF44161.1"/>
    <property type="molecule type" value="Genomic_DNA"/>
</dbReference>
<accession>A0A8J2Z0D3</accession>
<evidence type="ECO:0000313" key="3">
    <source>
        <dbReference type="EMBL" id="GGF44161.1"/>
    </source>
</evidence>
<dbReference type="PANTHER" id="PTHR13847:SF281">
    <property type="entry name" value="FAD DEPENDENT OXIDOREDUCTASE DOMAIN-CONTAINING PROTEIN"/>
    <property type="match status" value="1"/>
</dbReference>
<dbReference type="Proteomes" id="UP000646365">
    <property type="component" value="Unassembled WGS sequence"/>
</dbReference>
<evidence type="ECO:0000259" key="2">
    <source>
        <dbReference type="Pfam" id="PF01266"/>
    </source>
</evidence>
<name>A0A8J2Z0D3_9PROT</name>
<keyword evidence="4" id="KW-1185">Reference proteome</keyword>
<protein>
    <submittedName>
        <fullName evidence="3">FAD-dependent oxidoreductase</fullName>
    </submittedName>
</protein>
<organism evidence="3 4">
    <name type="scientific">Aliidongia dinghuensis</name>
    <dbReference type="NCBI Taxonomy" id="1867774"/>
    <lineage>
        <taxon>Bacteria</taxon>
        <taxon>Pseudomonadati</taxon>
        <taxon>Pseudomonadota</taxon>
        <taxon>Alphaproteobacteria</taxon>
        <taxon>Rhodospirillales</taxon>
        <taxon>Dongiaceae</taxon>
        <taxon>Aliidongia</taxon>
    </lineage>
</organism>
<dbReference type="InterPro" id="IPR036188">
    <property type="entry name" value="FAD/NAD-bd_sf"/>
</dbReference>
<dbReference type="Pfam" id="PF01266">
    <property type="entry name" value="DAO"/>
    <property type="match status" value="1"/>
</dbReference>